<dbReference type="AlphaFoldDB" id="C1MLT8"/>
<evidence type="ECO:0000256" key="1">
    <source>
        <dbReference type="SAM" id="SignalP"/>
    </source>
</evidence>
<sequence>MPSSSTSLLGFVALTLVASASAARPGSTTAILEPATGLAGKEFASTTESTTTPTIQTTARLPASLGGVSALGLSPTCSQSYDTLNQNRAYTDAANDVYQVTREVGQEAGGECESKMQPSANPLGGWCHVDAMKYWTQDETKMAVLPPMRRAADAALPEDERGTVIWLDEDFITKSPTSWLPMLGSEFILKGIMPIYIPGPCVNEADVNGVLGYYGAGCKTEENFASCKFTRHGADE</sequence>
<dbReference type="RefSeq" id="XP_003057278.1">
    <property type="nucleotide sequence ID" value="XM_003057232.1"/>
</dbReference>
<organism evidence="3">
    <name type="scientific">Micromonas pusilla (strain CCMP1545)</name>
    <name type="common">Picoplanktonic green alga</name>
    <dbReference type="NCBI Taxonomy" id="564608"/>
    <lineage>
        <taxon>Eukaryota</taxon>
        <taxon>Viridiplantae</taxon>
        <taxon>Chlorophyta</taxon>
        <taxon>Mamiellophyceae</taxon>
        <taxon>Mamiellales</taxon>
        <taxon>Mamiellaceae</taxon>
        <taxon>Micromonas</taxon>
    </lineage>
</organism>
<name>C1MLT8_MICPC</name>
<dbReference type="OMA" id="GECESKM"/>
<gene>
    <name evidence="2" type="ORF">MICPUCDRAFT_62254</name>
</gene>
<keyword evidence="3" id="KW-1185">Reference proteome</keyword>
<accession>C1MLT8</accession>
<reference evidence="2 3" key="1">
    <citation type="journal article" date="2009" name="Science">
        <title>Green evolution and dynamic adaptations revealed by genomes of the marine picoeukaryotes Micromonas.</title>
        <authorList>
            <person name="Worden A.Z."/>
            <person name="Lee J.H."/>
            <person name="Mock T."/>
            <person name="Rouze P."/>
            <person name="Simmons M.P."/>
            <person name="Aerts A.L."/>
            <person name="Allen A.E."/>
            <person name="Cuvelier M.L."/>
            <person name="Derelle E."/>
            <person name="Everett M.V."/>
            <person name="Foulon E."/>
            <person name="Grimwood J."/>
            <person name="Gundlach H."/>
            <person name="Henrissat B."/>
            <person name="Napoli C."/>
            <person name="McDonald S.M."/>
            <person name="Parker M.S."/>
            <person name="Rombauts S."/>
            <person name="Salamov A."/>
            <person name="Von Dassow P."/>
            <person name="Badger J.H."/>
            <person name="Coutinho P.M."/>
            <person name="Demir E."/>
            <person name="Dubchak I."/>
            <person name="Gentemann C."/>
            <person name="Eikrem W."/>
            <person name="Gready J.E."/>
            <person name="John U."/>
            <person name="Lanier W."/>
            <person name="Lindquist E.A."/>
            <person name="Lucas S."/>
            <person name="Mayer K.F."/>
            <person name="Moreau H."/>
            <person name="Not F."/>
            <person name="Otillar R."/>
            <person name="Panaud O."/>
            <person name="Pangilinan J."/>
            <person name="Paulsen I."/>
            <person name="Piegu B."/>
            <person name="Poliakov A."/>
            <person name="Robbens S."/>
            <person name="Schmutz J."/>
            <person name="Toulza E."/>
            <person name="Wyss T."/>
            <person name="Zelensky A."/>
            <person name="Zhou K."/>
            <person name="Armbrust E.V."/>
            <person name="Bhattacharya D."/>
            <person name="Goodenough U.W."/>
            <person name="Van de Peer Y."/>
            <person name="Grigoriev I.V."/>
        </authorList>
    </citation>
    <scope>NUCLEOTIDE SEQUENCE [LARGE SCALE GENOMIC DNA]</scope>
    <source>
        <strain evidence="2 3">CCMP1545</strain>
    </source>
</reference>
<dbReference type="KEGG" id="mpp:MICPUCDRAFT_62254"/>
<keyword evidence="1" id="KW-0732">Signal</keyword>
<dbReference type="GeneID" id="9682260"/>
<evidence type="ECO:0000313" key="2">
    <source>
        <dbReference type="EMBL" id="EEH58923.1"/>
    </source>
</evidence>
<feature type="chain" id="PRO_5002911990" evidence="1">
    <location>
        <begin position="23"/>
        <end position="236"/>
    </location>
</feature>
<dbReference type="EMBL" id="GG663737">
    <property type="protein sequence ID" value="EEH58923.1"/>
    <property type="molecule type" value="Genomic_DNA"/>
</dbReference>
<dbReference type="Proteomes" id="UP000001876">
    <property type="component" value="Unassembled WGS sequence"/>
</dbReference>
<feature type="signal peptide" evidence="1">
    <location>
        <begin position="1"/>
        <end position="22"/>
    </location>
</feature>
<evidence type="ECO:0000313" key="3">
    <source>
        <dbReference type="Proteomes" id="UP000001876"/>
    </source>
</evidence>
<proteinExistence type="predicted"/>
<protein>
    <submittedName>
        <fullName evidence="2">Predicted protein</fullName>
    </submittedName>
</protein>